<dbReference type="RefSeq" id="WP_186994325.1">
    <property type="nucleotide sequence ID" value="NZ_JACOQG010000004.1"/>
</dbReference>
<organism evidence="2 3">
    <name type="scientific">Blautia difficilis</name>
    <dbReference type="NCBI Taxonomy" id="2763027"/>
    <lineage>
        <taxon>Bacteria</taxon>
        <taxon>Bacillati</taxon>
        <taxon>Bacillota</taxon>
        <taxon>Clostridia</taxon>
        <taxon>Lachnospirales</taxon>
        <taxon>Lachnospiraceae</taxon>
        <taxon>Blautia</taxon>
    </lineage>
</organism>
<keyword evidence="1" id="KW-1133">Transmembrane helix</keyword>
<reference evidence="2 3" key="1">
    <citation type="submission" date="2020-08" db="EMBL/GenBank/DDBJ databases">
        <title>Genome public.</title>
        <authorList>
            <person name="Liu C."/>
            <person name="Sun Q."/>
        </authorList>
    </citation>
    <scope>NUCLEOTIDE SEQUENCE [LARGE SCALE GENOMIC DNA]</scope>
    <source>
        <strain evidence="2 3">M29</strain>
    </source>
</reference>
<proteinExistence type="predicted"/>
<evidence type="ECO:0000256" key="1">
    <source>
        <dbReference type="SAM" id="Phobius"/>
    </source>
</evidence>
<protein>
    <submittedName>
        <fullName evidence="2">Uncharacterized protein</fullName>
    </submittedName>
</protein>
<keyword evidence="1" id="KW-0472">Membrane</keyword>
<keyword evidence="3" id="KW-1185">Reference proteome</keyword>
<evidence type="ECO:0000313" key="2">
    <source>
        <dbReference type="EMBL" id="MBC5778826.1"/>
    </source>
</evidence>
<evidence type="ECO:0000313" key="3">
    <source>
        <dbReference type="Proteomes" id="UP000649826"/>
    </source>
</evidence>
<feature type="transmembrane region" description="Helical" evidence="1">
    <location>
        <begin position="44"/>
        <end position="67"/>
    </location>
</feature>
<name>A0ABR7IFM4_9FIRM</name>
<sequence>MIKFMKEILDKLLSVLLSLLPLSPFADAIDNLSQLPYLGYLNYFVPVGTCLKIGAAWLAAIALFYLYSVLARWIKLIE</sequence>
<keyword evidence="1" id="KW-0812">Transmembrane</keyword>
<gene>
    <name evidence="2" type="ORF">H8Z82_03955</name>
</gene>
<dbReference type="EMBL" id="JACOQG010000004">
    <property type="protein sequence ID" value="MBC5778826.1"/>
    <property type="molecule type" value="Genomic_DNA"/>
</dbReference>
<dbReference type="Proteomes" id="UP000649826">
    <property type="component" value="Unassembled WGS sequence"/>
</dbReference>
<accession>A0ABR7IFM4</accession>
<comment type="caution">
    <text evidence="2">The sequence shown here is derived from an EMBL/GenBank/DDBJ whole genome shotgun (WGS) entry which is preliminary data.</text>
</comment>